<reference evidence="1" key="1">
    <citation type="journal article" date="2022" name="bioRxiv">
        <title>Sequencing and chromosome-scale assembly of the giantPleurodeles waltlgenome.</title>
        <authorList>
            <person name="Brown T."/>
            <person name="Elewa A."/>
            <person name="Iarovenko S."/>
            <person name="Subramanian E."/>
            <person name="Araus A.J."/>
            <person name="Petzold A."/>
            <person name="Susuki M."/>
            <person name="Suzuki K.-i.T."/>
            <person name="Hayashi T."/>
            <person name="Toyoda A."/>
            <person name="Oliveira C."/>
            <person name="Osipova E."/>
            <person name="Leigh N.D."/>
            <person name="Simon A."/>
            <person name="Yun M.H."/>
        </authorList>
    </citation>
    <scope>NUCLEOTIDE SEQUENCE</scope>
    <source>
        <strain evidence="1">20211129_DDA</strain>
        <tissue evidence="1">Liver</tissue>
    </source>
</reference>
<accession>A0AAV7LV23</accession>
<name>A0AAV7LV23_PLEWA</name>
<organism evidence="1 2">
    <name type="scientific">Pleurodeles waltl</name>
    <name type="common">Iberian ribbed newt</name>
    <dbReference type="NCBI Taxonomy" id="8319"/>
    <lineage>
        <taxon>Eukaryota</taxon>
        <taxon>Metazoa</taxon>
        <taxon>Chordata</taxon>
        <taxon>Craniata</taxon>
        <taxon>Vertebrata</taxon>
        <taxon>Euteleostomi</taxon>
        <taxon>Amphibia</taxon>
        <taxon>Batrachia</taxon>
        <taxon>Caudata</taxon>
        <taxon>Salamandroidea</taxon>
        <taxon>Salamandridae</taxon>
        <taxon>Pleurodelinae</taxon>
        <taxon>Pleurodeles</taxon>
    </lineage>
</organism>
<sequence length="112" mass="12180">MKGRLSCSSAETADLRVSVIQSAVTDRSASCPIDRSAEQRRDRARNPRGYWLAMELRSLRCRAWSGTGLVATTRAVISAHLSHQVHCTDAVAVSLAHKDHPVCSRVSGGMYA</sequence>
<gene>
    <name evidence="1" type="ORF">NDU88_000565</name>
</gene>
<keyword evidence="2" id="KW-1185">Reference proteome</keyword>
<evidence type="ECO:0000313" key="1">
    <source>
        <dbReference type="EMBL" id="KAJ1095401.1"/>
    </source>
</evidence>
<dbReference type="Proteomes" id="UP001066276">
    <property type="component" value="Chromosome 10"/>
</dbReference>
<proteinExistence type="predicted"/>
<comment type="caution">
    <text evidence="1">The sequence shown here is derived from an EMBL/GenBank/DDBJ whole genome shotgun (WGS) entry which is preliminary data.</text>
</comment>
<protein>
    <submittedName>
        <fullName evidence="1">Uncharacterized protein</fullName>
    </submittedName>
</protein>
<dbReference type="EMBL" id="JANPWB010000014">
    <property type="protein sequence ID" value="KAJ1095401.1"/>
    <property type="molecule type" value="Genomic_DNA"/>
</dbReference>
<dbReference type="AlphaFoldDB" id="A0AAV7LV23"/>
<evidence type="ECO:0000313" key="2">
    <source>
        <dbReference type="Proteomes" id="UP001066276"/>
    </source>
</evidence>